<dbReference type="Proteomes" id="UP000095283">
    <property type="component" value="Unplaced"/>
</dbReference>
<proteinExistence type="predicted"/>
<dbReference type="AlphaFoldDB" id="A0A1I7W8S4"/>
<protein>
    <submittedName>
        <fullName evidence="2">AAI domain-containing protein</fullName>
    </submittedName>
</protein>
<keyword evidence="1" id="KW-1185">Reference proteome</keyword>
<reference evidence="2" key="1">
    <citation type="submission" date="2016-11" db="UniProtKB">
        <authorList>
            <consortium name="WormBaseParasite"/>
        </authorList>
    </citation>
    <scope>IDENTIFICATION</scope>
</reference>
<evidence type="ECO:0000313" key="2">
    <source>
        <dbReference type="WBParaSite" id="Hba_01039"/>
    </source>
</evidence>
<organism evidence="1 2">
    <name type="scientific">Heterorhabditis bacteriophora</name>
    <name type="common">Entomopathogenic nematode worm</name>
    <dbReference type="NCBI Taxonomy" id="37862"/>
    <lineage>
        <taxon>Eukaryota</taxon>
        <taxon>Metazoa</taxon>
        <taxon>Ecdysozoa</taxon>
        <taxon>Nematoda</taxon>
        <taxon>Chromadorea</taxon>
        <taxon>Rhabditida</taxon>
        <taxon>Rhabditina</taxon>
        <taxon>Rhabditomorpha</taxon>
        <taxon>Strongyloidea</taxon>
        <taxon>Heterorhabditidae</taxon>
        <taxon>Heterorhabditis</taxon>
    </lineage>
</organism>
<sequence>MCQQSCSSESYLICRKSISREDLDEEQRILSEASSLSVERTDPEMCQRLEQVVNQLNSLRRRYCGDLAKCTCHEPVLEHAVKQCNIKCEILYLNSHELVNAALIQTESLMILGGHILWWYLTNYISNL</sequence>
<dbReference type="WBParaSite" id="Hba_01039">
    <property type="protein sequence ID" value="Hba_01039"/>
    <property type="gene ID" value="Hba_01039"/>
</dbReference>
<evidence type="ECO:0000313" key="1">
    <source>
        <dbReference type="Proteomes" id="UP000095283"/>
    </source>
</evidence>
<accession>A0A1I7W8S4</accession>
<name>A0A1I7W8S4_HETBA</name>